<dbReference type="InterPro" id="IPR045127">
    <property type="entry name" value="TAF11-like"/>
</dbReference>
<keyword evidence="4" id="KW-0804">Transcription</keyword>
<reference evidence="9 10" key="1">
    <citation type="submission" date="2015-12" db="EMBL/GenBank/DDBJ databases">
        <title>Draft genome sequence of Moniliophthora roreri, the causal agent of frosty pod rot of cacao.</title>
        <authorList>
            <person name="Aime M.C."/>
            <person name="Diaz-Valderrama J.R."/>
            <person name="Kijpornyongpan T."/>
            <person name="Phillips-Mora W."/>
        </authorList>
    </citation>
    <scope>NUCLEOTIDE SEQUENCE [LARGE SCALE GENOMIC DNA]</scope>
    <source>
        <strain evidence="9 10">MCA 2952</strain>
    </source>
</reference>
<dbReference type="GO" id="GO:0005669">
    <property type="term" value="C:transcription factor TFIID complex"/>
    <property type="evidence" value="ECO:0007669"/>
    <property type="project" value="InterPro"/>
</dbReference>
<comment type="similarity">
    <text evidence="2">Belongs to the TAF11 family.</text>
</comment>
<dbReference type="eggNOG" id="KOG3219">
    <property type="taxonomic scope" value="Eukaryota"/>
</dbReference>
<comment type="subcellular location">
    <subcellularLocation>
        <location evidence="1">Nucleus</location>
    </subcellularLocation>
</comment>
<gene>
    <name evidence="9" type="ORF">WG66_13301</name>
</gene>
<dbReference type="InterPro" id="IPR006809">
    <property type="entry name" value="TAFII28_dom"/>
</dbReference>
<dbReference type="Gene3D" id="1.10.20.10">
    <property type="entry name" value="Histone, subunit A"/>
    <property type="match status" value="1"/>
</dbReference>
<feature type="region of interest" description="Disordered" evidence="7">
    <location>
        <begin position="1"/>
        <end position="103"/>
    </location>
</feature>
<keyword evidence="3" id="KW-0805">Transcription regulation</keyword>
<proteinExistence type="inferred from homology"/>
<dbReference type="PANTHER" id="PTHR13218">
    <property type="entry name" value="TRANSCRIPTION INITIATION FACTOR TFIID SUBUNIT 11-RELATED"/>
    <property type="match status" value="1"/>
</dbReference>
<evidence type="ECO:0000256" key="6">
    <source>
        <dbReference type="ARBA" id="ARBA00072882"/>
    </source>
</evidence>
<dbReference type="EMBL" id="LATX01002120">
    <property type="protein sequence ID" value="KTB34131.1"/>
    <property type="molecule type" value="Genomic_DNA"/>
</dbReference>
<dbReference type="GO" id="GO:0016251">
    <property type="term" value="F:RNA polymerase II general transcription initiation factor activity"/>
    <property type="evidence" value="ECO:0007669"/>
    <property type="project" value="TreeGrafter"/>
</dbReference>
<protein>
    <recommendedName>
        <fullName evidence="6">Transcription initiation factor TFIID subunit 11</fullName>
    </recommendedName>
</protein>
<sequence>MSMNIPDAPYTFSASPSPPAAPAPAQAHVGPGRPKGSTGAKRGRKPRGGATINTASPRPTPELNASASPSVSSPQFQQINWSIPGTSSSAAAGPSSNASVISGPSIAGPKLGSIVTSGVVPYGQSAGGGSGGTPTTPGYSSAFLRELAASANIPASTLAAAGLTNFSNEGGGGGGGTRMASMPPAKVDQDGEGEDEMLPAMADEDYSAQLSFQSQSKDNLKVLMENLSPEQYERFEAYRRHALPKQAVRKVIQQTVGAQVSQPVAQIVAGFAKVFVGEIVEKARAVQARRGDTGPLSPDHLREAYRMYQEETGRVGAARPVRAKRLFVR</sequence>
<dbReference type="CDD" id="cd08048">
    <property type="entry name" value="HFD_TAF11"/>
    <property type="match status" value="1"/>
</dbReference>
<comment type="caution">
    <text evidence="9">The sequence shown here is derived from an EMBL/GenBank/DDBJ whole genome shotgun (WGS) entry which is preliminary data.</text>
</comment>
<dbReference type="GO" id="GO:0051123">
    <property type="term" value="P:RNA polymerase II preinitiation complex assembly"/>
    <property type="evidence" value="ECO:0007669"/>
    <property type="project" value="InterPro"/>
</dbReference>
<dbReference type="AlphaFoldDB" id="A0A0W0FCV9"/>
<dbReference type="GO" id="GO:0046982">
    <property type="term" value="F:protein heterodimerization activity"/>
    <property type="evidence" value="ECO:0007669"/>
    <property type="project" value="InterPro"/>
</dbReference>
<evidence type="ECO:0000259" key="8">
    <source>
        <dbReference type="Pfam" id="PF04719"/>
    </source>
</evidence>
<feature type="compositionally biased region" description="Polar residues" evidence="7">
    <location>
        <begin position="51"/>
        <end position="86"/>
    </location>
</feature>
<dbReference type="SUPFAM" id="SSF47113">
    <property type="entry name" value="Histone-fold"/>
    <property type="match status" value="1"/>
</dbReference>
<dbReference type="FunFam" id="1.10.20.10:FF:000061">
    <property type="entry name" value="TFIID subunit"/>
    <property type="match status" value="1"/>
</dbReference>
<evidence type="ECO:0000256" key="5">
    <source>
        <dbReference type="ARBA" id="ARBA00023242"/>
    </source>
</evidence>
<evidence type="ECO:0000313" key="9">
    <source>
        <dbReference type="EMBL" id="KTB34131.1"/>
    </source>
</evidence>
<feature type="compositionally biased region" description="Low complexity" evidence="7">
    <location>
        <begin position="87"/>
        <end position="99"/>
    </location>
</feature>
<keyword evidence="5" id="KW-0539">Nucleus</keyword>
<dbReference type="Pfam" id="PF04719">
    <property type="entry name" value="TAFII28"/>
    <property type="match status" value="1"/>
</dbReference>
<feature type="domain" description="TAFII28-like protein" evidence="8">
    <location>
        <begin position="222"/>
        <end position="306"/>
    </location>
</feature>
<evidence type="ECO:0000256" key="7">
    <source>
        <dbReference type="SAM" id="MobiDB-lite"/>
    </source>
</evidence>
<evidence type="ECO:0000256" key="4">
    <source>
        <dbReference type="ARBA" id="ARBA00023163"/>
    </source>
</evidence>
<dbReference type="Proteomes" id="UP000054988">
    <property type="component" value="Unassembled WGS sequence"/>
</dbReference>
<dbReference type="InterPro" id="IPR009072">
    <property type="entry name" value="Histone-fold"/>
</dbReference>
<evidence type="ECO:0000256" key="1">
    <source>
        <dbReference type="ARBA" id="ARBA00004123"/>
    </source>
</evidence>
<evidence type="ECO:0000313" key="10">
    <source>
        <dbReference type="Proteomes" id="UP000054988"/>
    </source>
</evidence>
<feature type="region of interest" description="Disordered" evidence="7">
    <location>
        <begin position="170"/>
        <end position="193"/>
    </location>
</feature>
<evidence type="ECO:0000256" key="3">
    <source>
        <dbReference type="ARBA" id="ARBA00023015"/>
    </source>
</evidence>
<name>A0A0W0FCV9_MONRR</name>
<dbReference type="PANTHER" id="PTHR13218:SF8">
    <property type="entry name" value="TRANSCRIPTION INITIATION FACTOR TFIID SUBUNIT 11"/>
    <property type="match status" value="1"/>
</dbReference>
<organism evidence="9 10">
    <name type="scientific">Moniliophthora roreri</name>
    <name type="common">Frosty pod rot fungus</name>
    <name type="synonym">Monilia roreri</name>
    <dbReference type="NCBI Taxonomy" id="221103"/>
    <lineage>
        <taxon>Eukaryota</taxon>
        <taxon>Fungi</taxon>
        <taxon>Dikarya</taxon>
        <taxon>Basidiomycota</taxon>
        <taxon>Agaricomycotina</taxon>
        <taxon>Agaricomycetes</taxon>
        <taxon>Agaricomycetidae</taxon>
        <taxon>Agaricales</taxon>
        <taxon>Marasmiineae</taxon>
        <taxon>Marasmiaceae</taxon>
        <taxon>Moniliophthora</taxon>
    </lineage>
</organism>
<accession>A0A0W0FCV9</accession>
<evidence type="ECO:0000256" key="2">
    <source>
        <dbReference type="ARBA" id="ARBA00009788"/>
    </source>
</evidence>